<reference evidence="2" key="2">
    <citation type="submission" date="2020-05" db="EMBL/GenBank/DDBJ databases">
        <authorList>
            <person name="Kim H.-S."/>
            <person name="Proctor R.H."/>
            <person name="Brown D.W."/>
        </authorList>
    </citation>
    <scope>NUCLEOTIDE SEQUENCE</scope>
    <source>
        <strain evidence="2">NRRL 20472</strain>
    </source>
</reference>
<dbReference type="OrthoDB" id="3596450at2759"/>
<comment type="caution">
    <text evidence="2">The sequence shown here is derived from an EMBL/GenBank/DDBJ whole genome shotgun (WGS) entry which is preliminary data.</text>
</comment>
<dbReference type="EMBL" id="JABEXW010000548">
    <property type="protein sequence ID" value="KAF4962359.1"/>
    <property type="molecule type" value="Genomic_DNA"/>
</dbReference>
<organism evidence="2 3">
    <name type="scientific">Fusarium sarcochroum</name>
    <dbReference type="NCBI Taxonomy" id="1208366"/>
    <lineage>
        <taxon>Eukaryota</taxon>
        <taxon>Fungi</taxon>
        <taxon>Dikarya</taxon>
        <taxon>Ascomycota</taxon>
        <taxon>Pezizomycotina</taxon>
        <taxon>Sordariomycetes</taxon>
        <taxon>Hypocreomycetidae</taxon>
        <taxon>Hypocreales</taxon>
        <taxon>Nectriaceae</taxon>
        <taxon>Fusarium</taxon>
        <taxon>Fusarium lateritium species complex</taxon>
    </lineage>
</organism>
<reference evidence="2" key="1">
    <citation type="journal article" date="2020" name="BMC Genomics">
        <title>Correction to: Identification and distribution of gene clusters required for synthesis of sphingolipid metabolism inhibitors in diverse species of the filamentous fungus Fusarium.</title>
        <authorList>
            <person name="Kim H.S."/>
            <person name="Lohmar J.M."/>
            <person name="Busman M."/>
            <person name="Brown D.W."/>
            <person name="Naumann T.A."/>
            <person name="Divon H.H."/>
            <person name="Lysoe E."/>
            <person name="Uhlig S."/>
            <person name="Proctor R.H."/>
        </authorList>
    </citation>
    <scope>NUCLEOTIDE SEQUENCE</scope>
    <source>
        <strain evidence="2">NRRL 20472</strain>
    </source>
</reference>
<keyword evidence="3" id="KW-1185">Reference proteome</keyword>
<gene>
    <name evidence="2" type="ORF">FSARC_9567</name>
</gene>
<feature type="domain" description="2EXR" evidence="1">
    <location>
        <begin position="5"/>
        <end position="103"/>
    </location>
</feature>
<accession>A0A8H4X610</accession>
<evidence type="ECO:0000259" key="1">
    <source>
        <dbReference type="Pfam" id="PF20150"/>
    </source>
</evidence>
<dbReference type="Proteomes" id="UP000622797">
    <property type="component" value="Unassembled WGS sequence"/>
</dbReference>
<proteinExistence type="predicted"/>
<name>A0A8H4X610_9HYPO</name>
<protein>
    <recommendedName>
        <fullName evidence="1">2EXR domain-containing protein</fullName>
    </recommendedName>
</protein>
<dbReference type="InterPro" id="IPR045518">
    <property type="entry name" value="2EXR"/>
</dbReference>
<evidence type="ECO:0000313" key="3">
    <source>
        <dbReference type="Proteomes" id="UP000622797"/>
    </source>
</evidence>
<sequence length="166" mass="19368">MPDTFHYFGKLPRELRDEIWRLAIGPTRPGVHVFPLHDPEQGDKDVETPKRETWTAVLRRHYEFRKIDLRVGCSYRGKTAVVGGDDEGIWTACSESRLMMQKYTKGPLETYFYNNWTAYLTSMLPPANFFYLVPILHELDTIIKNRGHHSLAFDSIVDYGSMKVVW</sequence>
<dbReference type="AlphaFoldDB" id="A0A8H4X610"/>
<dbReference type="Pfam" id="PF20150">
    <property type="entry name" value="2EXR"/>
    <property type="match status" value="1"/>
</dbReference>
<evidence type="ECO:0000313" key="2">
    <source>
        <dbReference type="EMBL" id="KAF4962359.1"/>
    </source>
</evidence>